<organism evidence="15">
    <name type="scientific">marine metagenome</name>
    <dbReference type="NCBI Taxonomy" id="408172"/>
    <lineage>
        <taxon>unclassified sequences</taxon>
        <taxon>metagenomes</taxon>
        <taxon>ecological metagenomes</taxon>
    </lineage>
</organism>
<comment type="subcellular location">
    <subcellularLocation>
        <location evidence="1">Cell membrane</location>
        <topology evidence="1">Single-pass type II membrane protein</topology>
    </subcellularLocation>
</comment>
<dbReference type="EMBL" id="UINC01005522">
    <property type="protein sequence ID" value="SVA21862.1"/>
    <property type="molecule type" value="Genomic_DNA"/>
</dbReference>
<dbReference type="GO" id="GO:0005886">
    <property type="term" value="C:plasma membrane"/>
    <property type="evidence" value="ECO:0007669"/>
    <property type="project" value="UniProtKB-SubCell"/>
</dbReference>
<keyword evidence="4" id="KW-0732">Signal</keyword>
<evidence type="ECO:0000256" key="1">
    <source>
        <dbReference type="ARBA" id="ARBA00004401"/>
    </source>
</evidence>
<keyword evidence="10" id="KW-0326">Glycosidase</keyword>
<dbReference type="GO" id="GO:0071555">
    <property type="term" value="P:cell wall organization"/>
    <property type="evidence" value="ECO:0007669"/>
    <property type="project" value="UniProtKB-KW"/>
</dbReference>
<dbReference type="GO" id="GO:0005576">
    <property type="term" value="C:extracellular region"/>
    <property type="evidence" value="ECO:0007669"/>
    <property type="project" value="TreeGrafter"/>
</dbReference>
<comment type="function">
    <text evidence="12">Glucosidase involved in the degradation of cellulosic biomass. Active on lichenan.</text>
</comment>
<dbReference type="InterPro" id="IPR006584">
    <property type="entry name" value="Cellulose-bd_IV"/>
</dbReference>
<dbReference type="Pfam" id="PF03422">
    <property type="entry name" value="CBM_6"/>
    <property type="match status" value="1"/>
</dbReference>
<evidence type="ECO:0000256" key="5">
    <source>
        <dbReference type="ARBA" id="ARBA00022801"/>
    </source>
</evidence>
<dbReference type="Gene3D" id="2.60.120.260">
    <property type="entry name" value="Galactose-binding domain-like"/>
    <property type="match status" value="1"/>
</dbReference>
<dbReference type="SMART" id="SM00606">
    <property type="entry name" value="CBD_IV"/>
    <property type="match status" value="1"/>
</dbReference>
<evidence type="ECO:0000256" key="4">
    <source>
        <dbReference type="ARBA" id="ARBA00022729"/>
    </source>
</evidence>
<dbReference type="GO" id="GO:0009251">
    <property type="term" value="P:glucan catabolic process"/>
    <property type="evidence" value="ECO:0007669"/>
    <property type="project" value="TreeGrafter"/>
</dbReference>
<dbReference type="AlphaFoldDB" id="A0A381U0U3"/>
<keyword evidence="11" id="KW-0961">Cell wall biogenesis/degradation</keyword>
<dbReference type="GO" id="GO:0030246">
    <property type="term" value="F:carbohydrate binding"/>
    <property type="evidence" value="ECO:0007669"/>
    <property type="project" value="InterPro"/>
</dbReference>
<evidence type="ECO:0000256" key="7">
    <source>
        <dbReference type="ARBA" id="ARBA00022989"/>
    </source>
</evidence>
<keyword evidence="3" id="KW-0812">Transmembrane</keyword>
<dbReference type="InterPro" id="IPR017853">
    <property type="entry name" value="GH"/>
</dbReference>
<evidence type="ECO:0000256" key="3">
    <source>
        <dbReference type="ARBA" id="ARBA00022692"/>
    </source>
</evidence>
<evidence type="ECO:0000256" key="10">
    <source>
        <dbReference type="ARBA" id="ARBA00023295"/>
    </source>
</evidence>
<dbReference type="Pfam" id="PF00150">
    <property type="entry name" value="Cellulase"/>
    <property type="match status" value="1"/>
</dbReference>
<proteinExistence type="predicted"/>
<sequence length="606" mass="68303">MLHNKGWIDGFESPTEIEAKIEELVGEDGADEFWNNYRDNYVSQADIDQIAEWGFNHIRIPFHYKQFFNPSGSEAPIGYEIIDTLLTWCEPYNMYVILDMHCAPGGQNGGPISDSDGTARLWLEENNKLLTIQIWREIAEYYSGHTLIGGYDLINEPVLPTGVTLTEFKQLYVDITSAVREVDQNHIVFIEGNWYGTDFSGLTPPWDDNMSYSFHKYWGETDYSTIASYLSMSSTYNTPLWMGESGENSSAWYWEAFSLLEDNNIGWNFWTHKKVEKITSPFSVVVQPQYQTLIDYWSGSGSQPSSSYAEAALLIFTNSLKIENCITRPGVIASLTDPEYGSISKPYRPHSIPGTIPAVEYDIGTWGVSYTDSDYYNNGDGGYNDGWAYRNDGVDIEQNNNPNGHPYNIGWTETGEWLGYTIESVQTGTYDLKISVSAQNSGGMFFAQLNGQNVGVVNVPSTGGWYNWEDVLLPSVEISENEIFLRIQIVQPGFNIESIKFEQVTASTEPQSIVNDFSIGKAYPNPFNNNIEIPIQIDKPNIYVAEIFNINGHSIIKLFNEMIEPGFHSFTWGGKNKYGNGVPSGTYFLVVSNGQISNKQKILLLK</sequence>
<evidence type="ECO:0000256" key="2">
    <source>
        <dbReference type="ARBA" id="ARBA00022475"/>
    </source>
</evidence>
<keyword evidence="9" id="KW-0325">Glycoprotein</keyword>
<gene>
    <name evidence="15" type="ORF">METZ01_LOCUS74716</name>
</gene>
<dbReference type="NCBIfam" id="TIGR04183">
    <property type="entry name" value="Por_Secre_tail"/>
    <property type="match status" value="1"/>
</dbReference>
<keyword evidence="5" id="KW-0378">Hydrolase</keyword>
<evidence type="ECO:0000256" key="9">
    <source>
        <dbReference type="ARBA" id="ARBA00023180"/>
    </source>
</evidence>
<dbReference type="SUPFAM" id="SSF51445">
    <property type="entry name" value="(Trans)glycosidases"/>
    <property type="match status" value="1"/>
</dbReference>
<dbReference type="InterPro" id="IPR001547">
    <property type="entry name" value="Glyco_hydro_5"/>
</dbReference>
<evidence type="ECO:0000256" key="11">
    <source>
        <dbReference type="ARBA" id="ARBA00023316"/>
    </source>
</evidence>
<dbReference type="Gene3D" id="2.60.40.4070">
    <property type="match status" value="1"/>
</dbReference>
<keyword evidence="6" id="KW-0735">Signal-anchor</keyword>
<keyword evidence="7" id="KW-1133">Transmembrane helix</keyword>
<evidence type="ECO:0000256" key="8">
    <source>
        <dbReference type="ARBA" id="ARBA00023136"/>
    </source>
</evidence>
<evidence type="ECO:0000256" key="12">
    <source>
        <dbReference type="ARBA" id="ARBA00037126"/>
    </source>
</evidence>
<dbReference type="PROSITE" id="PS51175">
    <property type="entry name" value="CBM6"/>
    <property type="match status" value="1"/>
</dbReference>
<protein>
    <recommendedName>
        <fullName evidence="13">Exo-1,3-beta-glucanase D</fullName>
    </recommendedName>
</protein>
<dbReference type="PANTHER" id="PTHR31297:SF34">
    <property type="entry name" value="GLUCAN 1,3-BETA-GLUCOSIDASE 2"/>
    <property type="match status" value="1"/>
</dbReference>
<evidence type="ECO:0000259" key="14">
    <source>
        <dbReference type="PROSITE" id="PS51175"/>
    </source>
</evidence>
<dbReference type="SUPFAM" id="SSF49785">
    <property type="entry name" value="Galactose-binding domain-like"/>
    <property type="match status" value="1"/>
</dbReference>
<dbReference type="InterPro" id="IPR008979">
    <property type="entry name" value="Galactose-bd-like_sf"/>
</dbReference>
<evidence type="ECO:0000256" key="13">
    <source>
        <dbReference type="ARBA" id="ARBA00041260"/>
    </source>
</evidence>
<dbReference type="InterPro" id="IPR005084">
    <property type="entry name" value="CBM6"/>
</dbReference>
<reference evidence="15" key="1">
    <citation type="submission" date="2018-05" db="EMBL/GenBank/DDBJ databases">
        <authorList>
            <person name="Lanie J.A."/>
            <person name="Ng W.-L."/>
            <person name="Kazmierczak K.M."/>
            <person name="Andrzejewski T.M."/>
            <person name="Davidsen T.M."/>
            <person name="Wayne K.J."/>
            <person name="Tettelin H."/>
            <person name="Glass J.I."/>
            <person name="Rusch D."/>
            <person name="Podicherti R."/>
            <person name="Tsui H.-C.T."/>
            <person name="Winkler M.E."/>
        </authorList>
    </citation>
    <scope>NUCLEOTIDE SEQUENCE</scope>
</reference>
<keyword evidence="8" id="KW-0472">Membrane</keyword>
<keyword evidence="2" id="KW-1003">Cell membrane</keyword>
<dbReference type="CDD" id="cd04080">
    <property type="entry name" value="CBM6_cellulase-like"/>
    <property type="match status" value="1"/>
</dbReference>
<dbReference type="GO" id="GO:0008422">
    <property type="term" value="F:beta-glucosidase activity"/>
    <property type="evidence" value="ECO:0007669"/>
    <property type="project" value="TreeGrafter"/>
</dbReference>
<dbReference type="Gene3D" id="3.20.20.80">
    <property type="entry name" value="Glycosidases"/>
    <property type="match status" value="1"/>
</dbReference>
<dbReference type="InterPro" id="IPR050386">
    <property type="entry name" value="Glycosyl_hydrolase_5"/>
</dbReference>
<dbReference type="PANTHER" id="PTHR31297">
    <property type="entry name" value="GLUCAN ENDO-1,6-BETA-GLUCOSIDASE B"/>
    <property type="match status" value="1"/>
</dbReference>
<dbReference type="InterPro" id="IPR026444">
    <property type="entry name" value="Secre_tail"/>
</dbReference>
<evidence type="ECO:0000256" key="6">
    <source>
        <dbReference type="ARBA" id="ARBA00022968"/>
    </source>
</evidence>
<accession>A0A381U0U3</accession>
<feature type="domain" description="CBM6" evidence="14">
    <location>
        <begin position="369"/>
        <end position="502"/>
    </location>
</feature>
<dbReference type="GO" id="GO:0009986">
    <property type="term" value="C:cell surface"/>
    <property type="evidence" value="ECO:0007669"/>
    <property type="project" value="TreeGrafter"/>
</dbReference>
<evidence type="ECO:0000313" key="15">
    <source>
        <dbReference type="EMBL" id="SVA21862.1"/>
    </source>
</evidence>
<name>A0A381U0U3_9ZZZZ</name>